<name>A0A835HS37_9MAGN</name>
<proteinExistence type="predicted"/>
<gene>
    <name evidence="1" type="ORF">IFM89_009693</name>
</gene>
<dbReference type="AlphaFoldDB" id="A0A835HS37"/>
<dbReference type="Proteomes" id="UP000631114">
    <property type="component" value="Unassembled WGS sequence"/>
</dbReference>
<keyword evidence="2" id="KW-1185">Reference proteome</keyword>
<protein>
    <submittedName>
        <fullName evidence="1">Uncharacterized protein</fullName>
    </submittedName>
</protein>
<sequence>MSRGAWSRAARMLSVELIWTRNKTELWLIFKMNPFYMNLVHVLLPTLNCSTCLTWQDDDAVNAEAFINKASFLVSGSKHEVLNIQYKVHAVLGYHIWGWENEGNLL</sequence>
<organism evidence="1 2">
    <name type="scientific">Coptis chinensis</name>
    <dbReference type="NCBI Taxonomy" id="261450"/>
    <lineage>
        <taxon>Eukaryota</taxon>
        <taxon>Viridiplantae</taxon>
        <taxon>Streptophyta</taxon>
        <taxon>Embryophyta</taxon>
        <taxon>Tracheophyta</taxon>
        <taxon>Spermatophyta</taxon>
        <taxon>Magnoliopsida</taxon>
        <taxon>Ranunculales</taxon>
        <taxon>Ranunculaceae</taxon>
        <taxon>Coptidoideae</taxon>
        <taxon>Coptis</taxon>
    </lineage>
</organism>
<dbReference type="OrthoDB" id="10601792at2759"/>
<dbReference type="EMBL" id="JADFTS010000005">
    <property type="protein sequence ID" value="KAF9604741.1"/>
    <property type="molecule type" value="Genomic_DNA"/>
</dbReference>
<evidence type="ECO:0000313" key="2">
    <source>
        <dbReference type="Proteomes" id="UP000631114"/>
    </source>
</evidence>
<comment type="caution">
    <text evidence="1">The sequence shown here is derived from an EMBL/GenBank/DDBJ whole genome shotgun (WGS) entry which is preliminary data.</text>
</comment>
<reference evidence="1 2" key="1">
    <citation type="submission" date="2020-10" db="EMBL/GenBank/DDBJ databases">
        <title>The Coptis chinensis genome and diversification of protoberbering-type alkaloids.</title>
        <authorList>
            <person name="Wang B."/>
            <person name="Shu S."/>
            <person name="Song C."/>
            <person name="Liu Y."/>
        </authorList>
    </citation>
    <scope>NUCLEOTIDE SEQUENCE [LARGE SCALE GENOMIC DNA]</scope>
    <source>
        <strain evidence="1">HL-2020</strain>
        <tissue evidence="1">Leaf</tissue>
    </source>
</reference>
<evidence type="ECO:0000313" key="1">
    <source>
        <dbReference type="EMBL" id="KAF9604741.1"/>
    </source>
</evidence>
<accession>A0A835HS37</accession>